<dbReference type="Pfam" id="PF02171">
    <property type="entry name" value="Piwi"/>
    <property type="match status" value="1"/>
</dbReference>
<comment type="caution">
    <text evidence="2">The sequence shown here is derived from an EMBL/GenBank/DDBJ whole genome shotgun (WGS) entry which is preliminary data.</text>
</comment>
<organism evidence="2 3">
    <name type="scientific">Orchesella cincta</name>
    <name type="common">Springtail</name>
    <name type="synonym">Podura cincta</name>
    <dbReference type="NCBI Taxonomy" id="48709"/>
    <lineage>
        <taxon>Eukaryota</taxon>
        <taxon>Metazoa</taxon>
        <taxon>Ecdysozoa</taxon>
        <taxon>Arthropoda</taxon>
        <taxon>Hexapoda</taxon>
        <taxon>Collembola</taxon>
        <taxon>Entomobryomorpha</taxon>
        <taxon>Entomobryoidea</taxon>
        <taxon>Orchesellidae</taxon>
        <taxon>Orchesellinae</taxon>
        <taxon>Orchesella</taxon>
    </lineage>
</organism>
<name>A0A1D2NAN7_ORCCI</name>
<dbReference type="InterPro" id="IPR036397">
    <property type="entry name" value="RNaseH_sf"/>
</dbReference>
<dbReference type="OrthoDB" id="445936at2759"/>
<proteinExistence type="predicted"/>
<dbReference type="PROSITE" id="PS50822">
    <property type="entry name" value="PIWI"/>
    <property type="match status" value="1"/>
</dbReference>
<keyword evidence="3" id="KW-1185">Reference proteome</keyword>
<dbReference type="EMBL" id="LJIJ01000116">
    <property type="protein sequence ID" value="ODN02318.1"/>
    <property type="molecule type" value="Genomic_DNA"/>
</dbReference>
<accession>A0A1D2NAN7</accession>
<dbReference type="InterPro" id="IPR003165">
    <property type="entry name" value="Piwi"/>
</dbReference>
<dbReference type="OMA" id="ERFVINF"/>
<dbReference type="SUPFAM" id="SSF53098">
    <property type="entry name" value="Ribonuclease H-like"/>
    <property type="match status" value="1"/>
</dbReference>
<feature type="domain" description="Piwi" evidence="1">
    <location>
        <begin position="1"/>
        <end position="90"/>
    </location>
</feature>
<evidence type="ECO:0000313" key="2">
    <source>
        <dbReference type="EMBL" id="ODN02318.1"/>
    </source>
</evidence>
<dbReference type="AlphaFoldDB" id="A0A1D2NAN7"/>
<dbReference type="GO" id="GO:0003676">
    <property type="term" value="F:nucleic acid binding"/>
    <property type="evidence" value="ECO:0007669"/>
    <property type="project" value="InterPro"/>
</dbReference>
<protein>
    <submittedName>
        <fullName evidence="2">Protein piwi</fullName>
    </submittedName>
</protein>
<dbReference type="Gene3D" id="3.30.420.10">
    <property type="entry name" value="Ribonuclease H-like superfamily/Ribonuclease H"/>
    <property type="match status" value="1"/>
</dbReference>
<dbReference type="STRING" id="48709.A0A1D2NAN7"/>
<reference evidence="2 3" key="1">
    <citation type="journal article" date="2016" name="Genome Biol. Evol.">
        <title>Gene Family Evolution Reflects Adaptation to Soil Environmental Stressors in the Genome of the Collembolan Orchesella cincta.</title>
        <authorList>
            <person name="Faddeeva-Vakhrusheva A."/>
            <person name="Derks M.F."/>
            <person name="Anvar S.Y."/>
            <person name="Agamennone V."/>
            <person name="Suring W."/>
            <person name="Smit S."/>
            <person name="van Straalen N.M."/>
            <person name="Roelofs D."/>
        </authorList>
    </citation>
    <scope>NUCLEOTIDE SEQUENCE [LARGE SCALE GENOMIC DNA]</scope>
    <source>
        <tissue evidence="2">Mixed pool</tissue>
    </source>
</reference>
<sequence length="106" mass="11996">MNKCCHNFLALNGELPERIIIYRDGVGDGQLQAVNDSELKKLNGGRTPPLLTYVVVSKRVNTRLMMMKMNLQNPPPGTVVDEVVTLPERFVINFYKLFCVFLSVLL</sequence>
<gene>
    <name evidence="2" type="ORF">Ocin01_04352</name>
</gene>
<dbReference type="PANTHER" id="PTHR22891">
    <property type="entry name" value="EUKARYOTIC TRANSLATION INITIATION FACTOR 2C"/>
    <property type="match status" value="1"/>
</dbReference>
<dbReference type="InterPro" id="IPR012337">
    <property type="entry name" value="RNaseH-like_sf"/>
</dbReference>
<evidence type="ECO:0000259" key="1">
    <source>
        <dbReference type="PROSITE" id="PS50822"/>
    </source>
</evidence>
<evidence type="ECO:0000313" key="3">
    <source>
        <dbReference type="Proteomes" id="UP000094527"/>
    </source>
</evidence>
<dbReference type="Proteomes" id="UP000094527">
    <property type="component" value="Unassembled WGS sequence"/>
</dbReference>